<comment type="caution">
    <text evidence="1">The sequence shown here is derived from an EMBL/GenBank/DDBJ whole genome shotgun (WGS) entry which is preliminary data.</text>
</comment>
<gene>
    <name evidence="1" type="ORF">FHX40_0570</name>
</gene>
<reference evidence="1 2" key="1">
    <citation type="submission" date="2019-06" db="EMBL/GenBank/DDBJ databases">
        <title>Sequencing the genomes of 1000 actinobacteria strains.</title>
        <authorList>
            <person name="Klenk H.-P."/>
        </authorList>
    </citation>
    <scope>NUCLEOTIDE SEQUENCE [LARGE SCALE GENOMIC DNA]</scope>
    <source>
        <strain evidence="1 2">DSM 43186</strain>
    </source>
</reference>
<dbReference type="EMBL" id="VFPQ01000001">
    <property type="protein sequence ID" value="TQM73912.1"/>
    <property type="molecule type" value="Genomic_DNA"/>
</dbReference>
<evidence type="ECO:0000313" key="1">
    <source>
        <dbReference type="EMBL" id="TQM73912.1"/>
    </source>
</evidence>
<organism evidence="1 2">
    <name type="scientific">Thermopolyspora flexuosa</name>
    <dbReference type="NCBI Taxonomy" id="103836"/>
    <lineage>
        <taxon>Bacteria</taxon>
        <taxon>Bacillati</taxon>
        <taxon>Actinomycetota</taxon>
        <taxon>Actinomycetes</taxon>
        <taxon>Streptosporangiales</taxon>
        <taxon>Streptosporangiaceae</taxon>
        <taxon>Thermopolyspora</taxon>
    </lineage>
</organism>
<dbReference type="RefSeq" id="WP_142258158.1">
    <property type="nucleotide sequence ID" value="NZ_BMPV01000008.1"/>
</dbReference>
<dbReference type="Proteomes" id="UP000319213">
    <property type="component" value="Unassembled WGS sequence"/>
</dbReference>
<dbReference type="OrthoDB" id="3520391at2"/>
<keyword evidence="2" id="KW-1185">Reference proteome</keyword>
<protein>
    <submittedName>
        <fullName evidence="1">Uncharacterized protein</fullName>
    </submittedName>
</protein>
<sequence length="304" mass="33096">MTRLDIVEHGQGRRRRLSVVVAAGLLALFLFVLLSGRGDPALPPAPTAEPTGPRVVILDPTPAATNAVFPKEKGSGKRRTIDVTFPDGARARLTYPADLRLAELGVRPRIGARLPADDGSLQPRMLVAPYRGEAEVARNGPMIRRLADNVTLWPKPEGAPAAGEVLLFAFGPWRLTLTDTSYGLTFEQRRTWARNLRGRVTKDGFLVLSARRPLTLARPGEVYAEVPYGPQLWLGGDRDRLIVLIPTPDCPSRAVDPPAIRSVTNATGAGCRGDVYLAVVGDQEFVDRVLKEVRVRYEARSATG</sequence>
<accession>A0A543ITN7</accession>
<evidence type="ECO:0000313" key="2">
    <source>
        <dbReference type="Proteomes" id="UP000319213"/>
    </source>
</evidence>
<name>A0A543ITN7_9ACTN</name>
<dbReference type="AlphaFoldDB" id="A0A543ITN7"/>
<proteinExistence type="predicted"/>